<evidence type="ECO:0000256" key="2">
    <source>
        <dbReference type="ARBA" id="ARBA00022448"/>
    </source>
</evidence>
<feature type="domain" description="Major facilitator superfamily (MFS) profile" evidence="8">
    <location>
        <begin position="10"/>
        <end position="397"/>
    </location>
</feature>
<protein>
    <submittedName>
        <fullName evidence="9">MFS family permease</fullName>
    </submittedName>
</protein>
<keyword evidence="2" id="KW-0813">Transport</keyword>
<dbReference type="InterPro" id="IPR020846">
    <property type="entry name" value="MFS_dom"/>
</dbReference>
<sequence length="405" mass="44618">MRWLSTYPREIKAFLVASLINSVGSSIMWPLITMFVFKQLGRTVADAGMVVMFMSLGGIIGQLIGGSLYHRIGVKVLIVGGLGLNALSLIFVPFVSHNWLFFMIMMTLSGFFNAISMPAIQAFIGYRFKKQRSELFNIIYVANNIGVAIGTSLSGVLAFVSYELSFALNGFTSLIFAIFFLIYLKQIDSDDTGMQTTQRKTIPKELSTWQLLMNYKFYLFMGLGSFLIWFGNCIWNNGVSPYTINQGMAEWNYSILWTLNGVLIFAGQPITLWIKNMVAKTSGVQLIVSAIFYLLGYAVILVFQDYPSMVLGMVLTTFGEMLVLPAIPTFISERGGAQAPFYLGLVGGIGIGGKVLGPYAFGALFDWNGLPPVAWVSLSSAILAVLVFAIHAILHKGEEQQLASM</sequence>
<feature type="transmembrane region" description="Helical" evidence="7">
    <location>
        <begin position="101"/>
        <end position="126"/>
    </location>
</feature>
<dbReference type="Gene3D" id="1.20.1250.20">
    <property type="entry name" value="MFS general substrate transporter like domains"/>
    <property type="match status" value="1"/>
</dbReference>
<dbReference type="PANTHER" id="PTHR23517">
    <property type="entry name" value="RESISTANCE PROTEIN MDTM, PUTATIVE-RELATED-RELATED"/>
    <property type="match status" value="1"/>
</dbReference>
<feature type="transmembrane region" description="Helical" evidence="7">
    <location>
        <begin position="339"/>
        <end position="361"/>
    </location>
</feature>
<feature type="transmembrane region" description="Helical" evidence="7">
    <location>
        <begin position="49"/>
        <end position="69"/>
    </location>
</feature>
<proteinExistence type="predicted"/>
<dbReference type="PANTHER" id="PTHR23517:SF10">
    <property type="entry name" value="MAJOR FACILITATOR SUPERFAMILY (MFS) PROFILE DOMAIN-CONTAINING PROTEIN"/>
    <property type="match status" value="1"/>
</dbReference>
<feature type="transmembrane region" description="Helical" evidence="7">
    <location>
        <begin position="309"/>
        <end position="327"/>
    </location>
</feature>
<evidence type="ECO:0000256" key="6">
    <source>
        <dbReference type="ARBA" id="ARBA00023136"/>
    </source>
</evidence>
<keyword evidence="10" id="KW-1185">Reference proteome</keyword>
<reference evidence="9 10" key="1">
    <citation type="submission" date="2021-03" db="EMBL/GenBank/DDBJ databases">
        <title>Genomic Encyclopedia of Type Strains, Phase IV (KMG-IV): sequencing the most valuable type-strain genomes for metagenomic binning, comparative biology and taxonomic classification.</title>
        <authorList>
            <person name="Goeker M."/>
        </authorList>
    </citation>
    <scope>NUCLEOTIDE SEQUENCE [LARGE SCALE GENOMIC DNA]</scope>
    <source>
        <strain evidence="9 10">DSM 14349</strain>
    </source>
</reference>
<dbReference type="InterPro" id="IPR011701">
    <property type="entry name" value="MFS"/>
</dbReference>
<organism evidence="9 10">
    <name type="scientific">Paenibacillus turicensis</name>
    <dbReference type="NCBI Taxonomy" id="160487"/>
    <lineage>
        <taxon>Bacteria</taxon>
        <taxon>Bacillati</taxon>
        <taxon>Bacillota</taxon>
        <taxon>Bacilli</taxon>
        <taxon>Bacillales</taxon>
        <taxon>Paenibacillaceae</taxon>
        <taxon>Paenibacillus</taxon>
    </lineage>
</organism>
<evidence type="ECO:0000313" key="9">
    <source>
        <dbReference type="EMBL" id="MBP1906926.1"/>
    </source>
</evidence>
<feature type="transmembrane region" description="Helical" evidence="7">
    <location>
        <begin position="76"/>
        <end position="95"/>
    </location>
</feature>
<accession>A0ABS4FWG4</accession>
<evidence type="ECO:0000256" key="4">
    <source>
        <dbReference type="ARBA" id="ARBA00022692"/>
    </source>
</evidence>
<dbReference type="PROSITE" id="PS50850">
    <property type="entry name" value="MFS"/>
    <property type="match status" value="1"/>
</dbReference>
<evidence type="ECO:0000259" key="8">
    <source>
        <dbReference type="PROSITE" id="PS50850"/>
    </source>
</evidence>
<feature type="transmembrane region" description="Helical" evidence="7">
    <location>
        <begin position="12"/>
        <end position="37"/>
    </location>
</feature>
<keyword evidence="6 7" id="KW-0472">Membrane</keyword>
<name>A0ABS4FWG4_9BACL</name>
<dbReference type="RefSeq" id="WP_210090518.1">
    <property type="nucleotide sequence ID" value="NZ_JAGGKG010000020.1"/>
</dbReference>
<dbReference type="InterPro" id="IPR036259">
    <property type="entry name" value="MFS_trans_sf"/>
</dbReference>
<dbReference type="InterPro" id="IPR050171">
    <property type="entry name" value="MFS_Transporters"/>
</dbReference>
<dbReference type="Pfam" id="PF07690">
    <property type="entry name" value="MFS_1"/>
    <property type="match status" value="1"/>
</dbReference>
<comment type="caution">
    <text evidence="9">The sequence shown here is derived from an EMBL/GenBank/DDBJ whole genome shotgun (WGS) entry which is preliminary data.</text>
</comment>
<feature type="transmembrane region" description="Helical" evidence="7">
    <location>
        <begin position="138"/>
        <end position="160"/>
    </location>
</feature>
<feature type="transmembrane region" description="Helical" evidence="7">
    <location>
        <begin position="286"/>
        <end position="303"/>
    </location>
</feature>
<gene>
    <name evidence="9" type="ORF">J2Z32_003591</name>
</gene>
<keyword evidence="3" id="KW-1003">Cell membrane</keyword>
<evidence type="ECO:0000313" key="10">
    <source>
        <dbReference type="Proteomes" id="UP001519272"/>
    </source>
</evidence>
<evidence type="ECO:0000256" key="3">
    <source>
        <dbReference type="ARBA" id="ARBA00022475"/>
    </source>
</evidence>
<feature type="transmembrane region" description="Helical" evidence="7">
    <location>
        <begin position="373"/>
        <end position="394"/>
    </location>
</feature>
<feature type="transmembrane region" description="Helical" evidence="7">
    <location>
        <begin position="166"/>
        <end position="184"/>
    </location>
</feature>
<evidence type="ECO:0000256" key="1">
    <source>
        <dbReference type="ARBA" id="ARBA00004651"/>
    </source>
</evidence>
<keyword evidence="4 7" id="KW-0812">Transmembrane</keyword>
<feature type="transmembrane region" description="Helical" evidence="7">
    <location>
        <begin position="255"/>
        <end position="274"/>
    </location>
</feature>
<feature type="transmembrane region" description="Helical" evidence="7">
    <location>
        <begin position="217"/>
        <end position="235"/>
    </location>
</feature>
<evidence type="ECO:0000256" key="5">
    <source>
        <dbReference type="ARBA" id="ARBA00022989"/>
    </source>
</evidence>
<dbReference type="EMBL" id="JAGGKG010000020">
    <property type="protein sequence ID" value="MBP1906926.1"/>
    <property type="molecule type" value="Genomic_DNA"/>
</dbReference>
<dbReference type="SUPFAM" id="SSF103473">
    <property type="entry name" value="MFS general substrate transporter"/>
    <property type="match status" value="1"/>
</dbReference>
<keyword evidence="5 7" id="KW-1133">Transmembrane helix</keyword>
<evidence type="ECO:0000256" key="7">
    <source>
        <dbReference type="SAM" id="Phobius"/>
    </source>
</evidence>
<comment type="subcellular location">
    <subcellularLocation>
        <location evidence="1">Cell membrane</location>
        <topology evidence="1">Multi-pass membrane protein</topology>
    </subcellularLocation>
</comment>
<dbReference type="Proteomes" id="UP001519272">
    <property type="component" value="Unassembled WGS sequence"/>
</dbReference>